<dbReference type="EMBL" id="JACMSC010000007">
    <property type="protein sequence ID" value="KAG6515868.1"/>
    <property type="molecule type" value="Genomic_DNA"/>
</dbReference>
<sequence>MDSEFPSSILLVGVGDGPWDMMKEFDDNIPARSYDNFQVKRPVELNSTRKEAPFSLAALMEIPSQYKATIDMGILGCRTGKSPRRAPLLPPTGSQSKSSFGDDSFKSSNFHQSSSPYSGYRAETSARTAPTSAFEIEEKRTMRKKKKEKKTQICVSNTKKGKFFPYLGDLNGASLLEELGELLAVHIVELDLVGWSSVRSSFGFSTNPSKPWVIVPGFSVCSSSSPANSSSTGVTPKSSPFWKSQREVRVTRGRKGGFLLREIDDEEREEERRRGLDERRRGMRASDLPDQQLGGFIDFAVVSCVDLTSPSVPALRRRPSSLSAAVETSLGWTAAAPLRITSVDPYTSELDFEATEGLARELFGRLQGLLYTITDAAVSSSEVVEKISKQSDDWLTGITNYLETVLKLAEQVQSSTVLLKFQKKNSLQYLLMVPTFSLSDTRHRTCLLFIHLALWTYHWLHCSPSDHIIKILASFLAILMNIAGHTFKGPRPLATAVFVIGFWLLDVANNTVQGPIRALLADLSGPDQCNSANSIFCSWMAFGNILGFASGASGLWHKYACQILYECISCCIYFCCVVEVFSSRWFPFLTTKACCEVCGNLKAAFLVAVLFLLLCMSVTLYFAKEIPLEPKIRQHLSDSSPLLKDSEQYLGQFEGDETEKVDSGTLHVNNMRSKGGVTNSLDLEHHKNRDQSEAFNDGPASVLVNILTSLTHLPPGMHSVLLVMSLSWVMTSELSWFPFFLFDTDWMGREVYHGDPMGDITERTDYQTGVREGAIGLLLNSVRSHKQYILAFLLQIYEYSIPYGGDISESMLVGIVSSFFVDPMCCKMGAKLVWAMSNFAVFICMAAATILNLVSTNEDTIASQHVLGGNNTVKAAALVIFSVLGFPLAIAYSVPFSMTAELTAGTGGGQGLATGVLNLAIVVPQTIVAIGAGPWDALFGGGNIPAFALPSIFSFAGGILAALKLPKLSSSHTSVGFHGFG</sequence>
<evidence type="ECO:0000256" key="9">
    <source>
        <dbReference type="ARBA" id="ARBA00023136"/>
    </source>
</evidence>
<dbReference type="InterPro" id="IPR010734">
    <property type="entry name" value="Copine_C"/>
</dbReference>
<gene>
    <name evidence="13" type="ORF">ZIOFF_026302</name>
</gene>
<keyword evidence="14" id="KW-1185">Reference proteome</keyword>
<dbReference type="Proteomes" id="UP000734854">
    <property type="component" value="Unassembled WGS sequence"/>
</dbReference>
<dbReference type="PANTHER" id="PTHR19432:SF35">
    <property type="entry name" value="SOLUTE CARRIER FAMILY 45 MEMBER 3 ISOFORM X1"/>
    <property type="match status" value="1"/>
</dbReference>
<evidence type="ECO:0000313" key="13">
    <source>
        <dbReference type="EMBL" id="KAG6515868.1"/>
    </source>
</evidence>
<comment type="subcellular location">
    <subcellularLocation>
        <location evidence="1">Membrane</location>
        <topology evidence="1">Multi-pass membrane protein</topology>
    </subcellularLocation>
</comment>
<dbReference type="GO" id="GO:0016020">
    <property type="term" value="C:membrane"/>
    <property type="evidence" value="ECO:0007669"/>
    <property type="project" value="UniProtKB-SubCell"/>
</dbReference>
<feature type="transmembrane region" description="Helical" evidence="11">
    <location>
        <begin position="875"/>
        <end position="900"/>
    </location>
</feature>
<dbReference type="Pfam" id="PF07002">
    <property type="entry name" value="Copine"/>
    <property type="match status" value="1"/>
</dbReference>
<feature type="transmembrane region" description="Helical" evidence="11">
    <location>
        <begin position="833"/>
        <end position="855"/>
    </location>
</feature>
<feature type="domain" description="Copine C-terminal" evidence="12">
    <location>
        <begin position="3"/>
        <end position="74"/>
    </location>
</feature>
<dbReference type="InterPro" id="IPR036259">
    <property type="entry name" value="MFS_trans_sf"/>
</dbReference>
<feature type="compositionally biased region" description="Low complexity" evidence="10">
    <location>
        <begin position="93"/>
        <end position="115"/>
    </location>
</feature>
<reference evidence="13 14" key="1">
    <citation type="submission" date="2020-08" db="EMBL/GenBank/DDBJ databases">
        <title>Plant Genome Project.</title>
        <authorList>
            <person name="Zhang R.-G."/>
        </authorList>
    </citation>
    <scope>NUCLEOTIDE SEQUENCE [LARGE SCALE GENOMIC DNA]</scope>
    <source>
        <tissue evidence="13">Rhizome</tissue>
    </source>
</reference>
<evidence type="ECO:0000256" key="7">
    <source>
        <dbReference type="ARBA" id="ARBA00022847"/>
    </source>
</evidence>
<dbReference type="GO" id="GO:0008506">
    <property type="term" value="F:sucrose:proton symporter activity"/>
    <property type="evidence" value="ECO:0007669"/>
    <property type="project" value="TreeGrafter"/>
</dbReference>
<evidence type="ECO:0000256" key="8">
    <source>
        <dbReference type="ARBA" id="ARBA00022989"/>
    </source>
</evidence>
<keyword evidence="6 11" id="KW-0812">Transmembrane</keyword>
<evidence type="ECO:0000256" key="2">
    <source>
        <dbReference type="ARBA" id="ARBA00004914"/>
    </source>
</evidence>
<dbReference type="SUPFAM" id="SSF103473">
    <property type="entry name" value="MFS general substrate transporter"/>
    <property type="match status" value="1"/>
</dbReference>
<keyword evidence="8 11" id="KW-1133">Transmembrane helix</keyword>
<feature type="transmembrane region" description="Helical" evidence="11">
    <location>
        <begin position="563"/>
        <end position="583"/>
    </location>
</feature>
<feature type="transmembrane region" description="Helical" evidence="11">
    <location>
        <begin position="532"/>
        <end position="556"/>
    </location>
</feature>
<keyword evidence="4" id="KW-0813">Transport</keyword>
<protein>
    <recommendedName>
        <fullName evidence="12">Copine C-terminal domain-containing protein</fullName>
    </recommendedName>
</protein>
<evidence type="ECO:0000256" key="3">
    <source>
        <dbReference type="ARBA" id="ARBA00007134"/>
    </source>
</evidence>
<evidence type="ECO:0000256" key="4">
    <source>
        <dbReference type="ARBA" id="ARBA00022448"/>
    </source>
</evidence>
<proteinExistence type="inferred from homology"/>
<comment type="pathway">
    <text evidence="2">Glycan biosynthesis; sucrose metabolism.</text>
</comment>
<evidence type="ECO:0000256" key="1">
    <source>
        <dbReference type="ARBA" id="ARBA00004141"/>
    </source>
</evidence>
<accession>A0A8J5LKE0</accession>
<dbReference type="AlphaFoldDB" id="A0A8J5LKE0"/>
<feature type="transmembrane region" description="Helical" evidence="11">
    <location>
        <begin position="603"/>
        <end position="623"/>
    </location>
</feature>
<organism evidence="13 14">
    <name type="scientific">Zingiber officinale</name>
    <name type="common">Ginger</name>
    <name type="synonym">Amomum zingiber</name>
    <dbReference type="NCBI Taxonomy" id="94328"/>
    <lineage>
        <taxon>Eukaryota</taxon>
        <taxon>Viridiplantae</taxon>
        <taxon>Streptophyta</taxon>
        <taxon>Embryophyta</taxon>
        <taxon>Tracheophyta</taxon>
        <taxon>Spermatophyta</taxon>
        <taxon>Magnoliopsida</taxon>
        <taxon>Liliopsida</taxon>
        <taxon>Zingiberales</taxon>
        <taxon>Zingiberaceae</taxon>
        <taxon>Zingiber</taxon>
    </lineage>
</organism>
<dbReference type="PANTHER" id="PTHR19432">
    <property type="entry name" value="SUGAR TRANSPORTER"/>
    <property type="match status" value="1"/>
</dbReference>
<keyword evidence="7" id="KW-0769">Symport</keyword>
<comment type="similarity">
    <text evidence="3">Belongs to the glycoside-pentoside-hexuronide (GPH) cation symporter transporter (TC 2.A.2.4) family.</text>
</comment>
<evidence type="ECO:0000256" key="10">
    <source>
        <dbReference type="SAM" id="MobiDB-lite"/>
    </source>
</evidence>
<evidence type="ECO:0000259" key="12">
    <source>
        <dbReference type="Pfam" id="PF07002"/>
    </source>
</evidence>
<name>A0A8J5LKE0_ZINOF</name>
<evidence type="ECO:0000256" key="5">
    <source>
        <dbReference type="ARBA" id="ARBA00022597"/>
    </source>
</evidence>
<comment type="caution">
    <text evidence="13">The sequence shown here is derived from an EMBL/GenBank/DDBJ whole genome shotgun (WGS) entry which is preliminary data.</text>
</comment>
<feature type="transmembrane region" description="Helical" evidence="11">
    <location>
        <begin position="912"/>
        <end position="932"/>
    </location>
</feature>
<feature type="region of interest" description="Disordered" evidence="10">
    <location>
        <begin position="81"/>
        <end position="134"/>
    </location>
</feature>
<keyword evidence="9 11" id="KW-0472">Membrane</keyword>
<evidence type="ECO:0000256" key="6">
    <source>
        <dbReference type="ARBA" id="ARBA00022692"/>
    </source>
</evidence>
<feature type="transmembrane region" description="Helical" evidence="11">
    <location>
        <begin position="720"/>
        <end position="742"/>
    </location>
</feature>
<evidence type="ECO:0000256" key="11">
    <source>
        <dbReference type="SAM" id="Phobius"/>
    </source>
</evidence>
<keyword evidence="5" id="KW-0762">Sugar transport</keyword>
<evidence type="ECO:0000313" key="14">
    <source>
        <dbReference type="Proteomes" id="UP000734854"/>
    </source>
</evidence>
<feature type="transmembrane region" description="Helical" evidence="11">
    <location>
        <begin position="944"/>
        <end position="963"/>
    </location>
</feature>